<dbReference type="GO" id="GO:0103023">
    <property type="term" value="F:ITPase activity"/>
    <property type="evidence" value="ECO:0007669"/>
    <property type="project" value="UniProtKB-EC"/>
</dbReference>
<evidence type="ECO:0000256" key="2">
    <source>
        <dbReference type="ARBA" id="ARBA00022723"/>
    </source>
</evidence>
<evidence type="ECO:0000256" key="8">
    <source>
        <dbReference type="ARBA" id="ARBA00048174"/>
    </source>
</evidence>
<dbReference type="GO" id="GO:0000166">
    <property type="term" value="F:nucleotide binding"/>
    <property type="evidence" value="ECO:0007669"/>
    <property type="project" value="UniProtKB-KW"/>
</dbReference>
<comment type="similarity">
    <text evidence="10">Belongs to the YjjX NTPase family.</text>
</comment>
<comment type="caution">
    <text evidence="10">Lacks conserved residue(s) required for the propagation of feature annotation.</text>
</comment>
<dbReference type="EMBL" id="CP081958">
    <property type="protein sequence ID" value="QZP37331.1"/>
    <property type="molecule type" value="Genomic_DNA"/>
</dbReference>
<dbReference type="HAMAP" id="MF_00648">
    <property type="entry name" value="Non_canon_purine_NTPase_YjjX"/>
    <property type="match status" value="1"/>
</dbReference>
<protein>
    <recommendedName>
        <fullName evidence="10">Probable inosine/xanthosine triphosphatase</fullName>
        <shortName evidence="10">ITPase/XTPase</shortName>
        <ecNumber evidence="10">3.6.1.73</ecNumber>
    </recommendedName>
    <alternativeName>
        <fullName evidence="10">Non-canonical purine NTP phosphatase</fullName>
    </alternativeName>
    <alternativeName>
        <fullName evidence="10">Non-standard purine NTP phosphatase</fullName>
    </alternativeName>
    <alternativeName>
        <fullName evidence="10">Nucleoside-triphosphate phosphatase</fullName>
        <shortName evidence="10">NTPase</shortName>
    </alternativeName>
</protein>
<evidence type="ECO:0000256" key="10">
    <source>
        <dbReference type="HAMAP-Rule" id="MF_00648"/>
    </source>
</evidence>
<keyword evidence="5 10" id="KW-0460">Magnesium</keyword>
<dbReference type="InterPro" id="IPR002786">
    <property type="entry name" value="Non_canon_purine_NTPase"/>
</dbReference>
<dbReference type="GO" id="GO:0006772">
    <property type="term" value="P:thiamine metabolic process"/>
    <property type="evidence" value="ECO:0007669"/>
    <property type="project" value="TreeGrafter"/>
</dbReference>
<feature type="region of interest" description="Disordered" evidence="11">
    <location>
        <begin position="21"/>
        <end position="65"/>
    </location>
</feature>
<evidence type="ECO:0000256" key="5">
    <source>
        <dbReference type="ARBA" id="ARBA00022842"/>
    </source>
</evidence>
<dbReference type="InterPro" id="IPR050299">
    <property type="entry name" value="YjjX_NTPase"/>
</dbReference>
<keyword evidence="6 10" id="KW-0546">Nucleotide metabolism</keyword>
<evidence type="ECO:0000256" key="3">
    <source>
        <dbReference type="ARBA" id="ARBA00022741"/>
    </source>
</evidence>
<dbReference type="InterPro" id="IPR029001">
    <property type="entry name" value="ITPase-like_fam"/>
</dbReference>
<dbReference type="KEGG" id="hmp:K6T50_13765"/>
<accession>A0A8T8WBY4</accession>
<evidence type="ECO:0000256" key="6">
    <source>
        <dbReference type="ARBA" id="ARBA00023080"/>
    </source>
</evidence>
<evidence type="ECO:0000313" key="14">
    <source>
        <dbReference type="Proteomes" id="UP000826254"/>
    </source>
</evidence>
<keyword evidence="3 10" id="KW-0547">Nucleotide-binding</keyword>
<reference evidence="13 14" key="1">
    <citation type="journal article" date="2021" name="Int. J. Syst. Evol. Microbiol.">
        <title>Halobaculum halophilum sp. nov. and Halobaculum salinum sp. nov., isolated from salt lake and saline soil.</title>
        <authorList>
            <person name="Cui H.L."/>
            <person name="Shi X.W."/>
            <person name="Yin X.M."/>
            <person name="Yang X.Y."/>
            <person name="Hou J."/>
            <person name="Zhu L."/>
        </authorList>
    </citation>
    <scope>NUCLEOTIDE SEQUENCE [LARGE SCALE GENOMIC DNA]</scope>
    <source>
        <strain evidence="13 14">NBRC 109044</strain>
    </source>
</reference>
<evidence type="ECO:0000313" key="13">
    <source>
        <dbReference type="EMBL" id="QZP37331.1"/>
    </source>
</evidence>
<dbReference type="SUPFAM" id="SSF52972">
    <property type="entry name" value="ITPase-like"/>
    <property type="match status" value="1"/>
</dbReference>
<dbReference type="PANTHER" id="PTHR34699:SF2">
    <property type="entry name" value="NON-CANONICAL PURINE NTP PHOSPHATASE_PRRC1 DOMAIN-CONTAINING PROTEIN"/>
    <property type="match status" value="1"/>
</dbReference>
<dbReference type="Proteomes" id="UP000826254">
    <property type="component" value="Chromosome"/>
</dbReference>
<name>A0A8T8WBY4_9EURY</name>
<dbReference type="GO" id="GO:0046872">
    <property type="term" value="F:metal ion binding"/>
    <property type="evidence" value="ECO:0007669"/>
    <property type="project" value="UniProtKB-KW"/>
</dbReference>
<comment type="catalytic activity">
    <reaction evidence="9 10">
        <text>XTP + H2O = XDP + phosphate + H(+)</text>
        <dbReference type="Rhea" id="RHEA:28406"/>
        <dbReference type="ChEBI" id="CHEBI:15377"/>
        <dbReference type="ChEBI" id="CHEBI:15378"/>
        <dbReference type="ChEBI" id="CHEBI:43474"/>
        <dbReference type="ChEBI" id="CHEBI:59884"/>
        <dbReference type="ChEBI" id="CHEBI:61314"/>
        <dbReference type="EC" id="3.6.1.73"/>
    </reaction>
</comment>
<dbReference type="EC" id="3.6.1.73" evidence="10"/>
<evidence type="ECO:0000256" key="9">
    <source>
        <dbReference type="ARBA" id="ARBA00048781"/>
    </source>
</evidence>
<dbReference type="RefSeq" id="WP_222607140.1">
    <property type="nucleotide sequence ID" value="NZ_CP081958.1"/>
</dbReference>
<comment type="cofactor">
    <cofactor evidence="10">
        <name>Mg(2+)</name>
        <dbReference type="ChEBI" id="CHEBI:18420"/>
    </cofactor>
    <cofactor evidence="10">
        <name>Mn(2+)</name>
        <dbReference type="ChEBI" id="CHEBI:29035"/>
    </cofactor>
    <text evidence="10">Binds 1 divalent metal cation per subunit; can use either Mg(2+) or Mn(2+).</text>
</comment>
<comment type="function">
    <text evidence="10">Phosphatase that hydrolyzes non-canonical purine nucleotides such as XTP and ITP to their respective diphosphate derivatives. Probably excludes non-canonical purines from DNA/RNA precursor pool, thus preventing their incorporation into DNA/RNA and avoiding chromosomal lesions.</text>
</comment>
<evidence type="ECO:0000259" key="12">
    <source>
        <dbReference type="Pfam" id="PF01931"/>
    </source>
</evidence>
<gene>
    <name evidence="13" type="ORF">K6T50_13765</name>
</gene>
<dbReference type="GeneID" id="67179229"/>
<dbReference type="GO" id="GO:0009117">
    <property type="term" value="P:nucleotide metabolic process"/>
    <property type="evidence" value="ECO:0007669"/>
    <property type="project" value="UniProtKB-KW"/>
</dbReference>
<keyword evidence="2 10" id="KW-0479">Metal-binding</keyword>
<keyword evidence="14" id="KW-1185">Reference proteome</keyword>
<evidence type="ECO:0000256" key="11">
    <source>
        <dbReference type="SAM" id="MobiDB-lite"/>
    </source>
</evidence>
<organism evidence="13 14">
    <name type="scientific">Halobaculum magnesiiphilum</name>
    <dbReference type="NCBI Taxonomy" id="1017351"/>
    <lineage>
        <taxon>Archaea</taxon>
        <taxon>Methanobacteriati</taxon>
        <taxon>Methanobacteriota</taxon>
        <taxon>Stenosarchaea group</taxon>
        <taxon>Halobacteria</taxon>
        <taxon>Halobacteriales</taxon>
        <taxon>Haloferacaceae</taxon>
        <taxon>Halobaculum</taxon>
    </lineage>
</organism>
<dbReference type="Pfam" id="PF01931">
    <property type="entry name" value="NTPase_I-T"/>
    <property type="match status" value="1"/>
</dbReference>
<proteinExistence type="inferred from homology"/>
<evidence type="ECO:0000256" key="4">
    <source>
        <dbReference type="ARBA" id="ARBA00022801"/>
    </source>
</evidence>
<sequence length="191" mass="18751">MRIGVGSGNPVKREATERAVAGAGGSGGNGDGLAGDADGLGDGTVVEACPVPSGVSEQPFGHDETRTGAVNRANAVLDADAGAYDLGVGIEGGVAEYAGSDGLFLVMWAAVADGERVGVGTGPSLALPGSIAARVRDGEELGPVMDDVLGESDVARNQGAAGALTDGRVDRTDALRTAVAGALGPFVTDLY</sequence>
<dbReference type="AlphaFoldDB" id="A0A8T8WBY4"/>
<comment type="subunit">
    <text evidence="10">Homodimer.</text>
</comment>
<dbReference type="PANTHER" id="PTHR34699">
    <property type="match status" value="1"/>
</dbReference>
<evidence type="ECO:0000256" key="1">
    <source>
        <dbReference type="ARBA" id="ARBA00001936"/>
    </source>
</evidence>
<dbReference type="InterPro" id="IPR026533">
    <property type="entry name" value="NTPase/PRRC1"/>
</dbReference>
<comment type="cofactor">
    <cofactor evidence="1">
        <name>Mn(2+)</name>
        <dbReference type="ChEBI" id="CHEBI:29035"/>
    </cofactor>
</comment>
<keyword evidence="7 10" id="KW-0464">Manganese</keyword>
<comment type="catalytic activity">
    <reaction evidence="8 10">
        <text>ITP + H2O = IDP + phosphate + H(+)</text>
        <dbReference type="Rhea" id="RHEA:28330"/>
        <dbReference type="ChEBI" id="CHEBI:15377"/>
        <dbReference type="ChEBI" id="CHEBI:15378"/>
        <dbReference type="ChEBI" id="CHEBI:43474"/>
        <dbReference type="ChEBI" id="CHEBI:58280"/>
        <dbReference type="ChEBI" id="CHEBI:61402"/>
        <dbReference type="EC" id="3.6.1.73"/>
    </reaction>
</comment>
<feature type="domain" description="Non-canonical purine NTP phosphatase/PRRC1" evidence="12">
    <location>
        <begin position="6"/>
        <end position="187"/>
    </location>
</feature>
<keyword evidence="4 10" id="KW-0378">Hydrolase</keyword>
<feature type="compositionally biased region" description="Gly residues" evidence="11">
    <location>
        <begin position="22"/>
        <end position="42"/>
    </location>
</feature>
<evidence type="ECO:0000256" key="7">
    <source>
        <dbReference type="ARBA" id="ARBA00023211"/>
    </source>
</evidence>
<dbReference type="Gene3D" id="3.90.950.10">
    <property type="match status" value="1"/>
</dbReference>